<accession>A0A382Z0L5</accession>
<organism evidence="1">
    <name type="scientific">marine metagenome</name>
    <dbReference type="NCBI Taxonomy" id="408172"/>
    <lineage>
        <taxon>unclassified sequences</taxon>
        <taxon>metagenomes</taxon>
        <taxon>ecological metagenomes</taxon>
    </lineage>
</organism>
<proteinExistence type="predicted"/>
<gene>
    <name evidence="1" type="ORF">METZ01_LOCUS441918</name>
</gene>
<sequence>VTSQRRFAVGEVALSQVEPLSVDLTMFPDEPTATNVLFPNPTPKRLFAVGEVALSQVVPLSVDLKMFPE</sequence>
<reference evidence="1" key="1">
    <citation type="submission" date="2018-05" db="EMBL/GenBank/DDBJ databases">
        <authorList>
            <person name="Lanie J.A."/>
            <person name="Ng W.-L."/>
            <person name="Kazmierczak K.M."/>
            <person name="Andrzejewski T.M."/>
            <person name="Davidsen T.M."/>
            <person name="Wayne K.J."/>
            <person name="Tettelin H."/>
            <person name="Glass J.I."/>
            <person name="Rusch D."/>
            <person name="Podicherti R."/>
            <person name="Tsui H.-C.T."/>
            <person name="Winkler M.E."/>
        </authorList>
    </citation>
    <scope>NUCLEOTIDE SEQUENCE</scope>
</reference>
<feature type="non-terminal residue" evidence="1">
    <location>
        <position position="1"/>
    </location>
</feature>
<evidence type="ECO:0000313" key="1">
    <source>
        <dbReference type="EMBL" id="SVD89064.1"/>
    </source>
</evidence>
<dbReference type="EMBL" id="UINC01180061">
    <property type="protein sequence ID" value="SVD89064.1"/>
    <property type="molecule type" value="Genomic_DNA"/>
</dbReference>
<name>A0A382Z0L5_9ZZZZ</name>
<protein>
    <submittedName>
        <fullName evidence="1">Uncharacterized protein</fullName>
    </submittedName>
</protein>
<dbReference type="AlphaFoldDB" id="A0A382Z0L5"/>